<dbReference type="Pfam" id="PF23758">
    <property type="entry name" value="TPR_HPS5"/>
    <property type="match status" value="1"/>
</dbReference>
<evidence type="ECO:0000256" key="3">
    <source>
        <dbReference type="SAM" id="MobiDB-lite"/>
    </source>
</evidence>
<evidence type="ECO:0000313" key="7">
    <source>
        <dbReference type="Proteomes" id="UP000265040"/>
    </source>
</evidence>
<evidence type="ECO:0000259" key="5">
    <source>
        <dbReference type="Pfam" id="PF23758"/>
    </source>
</evidence>
<evidence type="ECO:0000313" key="6">
    <source>
        <dbReference type="Ensembl" id="ENSATEP00000056440.1"/>
    </source>
</evidence>
<dbReference type="PANTHER" id="PTHR23287">
    <property type="entry name" value="RUBY-EYE2-LIKE PROTEIN"/>
    <property type="match status" value="1"/>
</dbReference>
<comment type="similarity">
    <text evidence="1 2">Belongs to the HPS5 family.</text>
</comment>
<dbReference type="GeneTree" id="ENSGT00940000155818"/>
<dbReference type="AlphaFoldDB" id="A0A7N6B337"/>
<evidence type="ECO:0000259" key="4">
    <source>
        <dbReference type="Pfam" id="PF23756"/>
    </source>
</evidence>
<comment type="function">
    <text evidence="2">May regulate the synthesis and function of lysosomes and of highly specialized organelles, such as melanosomes and platelet dense granules.</text>
</comment>
<dbReference type="Pfam" id="PF23756">
    <property type="entry name" value="Beta-prop_HPS5"/>
    <property type="match status" value="1"/>
</dbReference>
<dbReference type="InterPro" id="IPR056445">
    <property type="entry name" value="TPR_HPS5"/>
</dbReference>
<dbReference type="SUPFAM" id="SSF50978">
    <property type="entry name" value="WD40 repeat-like"/>
    <property type="match status" value="1"/>
</dbReference>
<proteinExistence type="inferred from homology"/>
<reference evidence="6" key="3">
    <citation type="submission" date="2025-09" db="UniProtKB">
        <authorList>
            <consortium name="Ensembl"/>
        </authorList>
    </citation>
    <scope>IDENTIFICATION</scope>
</reference>
<dbReference type="Proteomes" id="UP000265040">
    <property type="component" value="Chromosome 6"/>
</dbReference>
<dbReference type="SMART" id="SM00320">
    <property type="entry name" value="WD40"/>
    <property type="match status" value="2"/>
</dbReference>
<keyword evidence="7" id="KW-1185">Reference proteome</keyword>
<feature type="region of interest" description="Disordered" evidence="3">
    <location>
        <begin position="577"/>
        <end position="630"/>
    </location>
</feature>
<dbReference type="GO" id="GO:0005829">
    <property type="term" value="C:cytosol"/>
    <property type="evidence" value="ECO:0007669"/>
    <property type="project" value="UniProtKB-SubCell"/>
</dbReference>
<dbReference type="GO" id="GO:0031084">
    <property type="term" value="C:BLOC-2 complex"/>
    <property type="evidence" value="ECO:0007669"/>
    <property type="project" value="UniProtKB-UniRule"/>
</dbReference>
<dbReference type="Gene3D" id="2.130.10.10">
    <property type="entry name" value="YVTN repeat-like/Quinoprotein amine dehydrogenase"/>
    <property type="match status" value="1"/>
</dbReference>
<organism evidence="6 7">
    <name type="scientific">Anabas testudineus</name>
    <name type="common">Climbing perch</name>
    <name type="synonym">Anthias testudineus</name>
    <dbReference type="NCBI Taxonomy" id="64144"/>
    <lineage>
        <taxon>Eukaryota</taxon>
        <taxon>Metazoa</taxon>
        <taxon>Chordata</taxon>
        <taxon>Craniata</taxon>
        <taxon>Vertebrata</taxon>
        <taxon>Euteleostomi</taxon>
        <taxon>Actinopterygii</taxon>
        <taxon>Neopterygii</taxon>
        <taxon>Teleostei</taxon>
        <taxon>Neoteleostei</taxon>
        <taxon>Acanthomorphata</taxon>
        <taxon>Anabantaria</taxon>
        <taxon>Anabantiformes</taxon>
        <taxon>Anabantoidei</taxon>
        <taxon>Anabantidae</taxon>
        <taxon>Anabas</taxon>
    </lineage>
</organism>
<feature type="compositionally biased region" description="Low complexity" evidence="3">
    <location>
        <begin position="579"/>
        <end position="588"/>
    </location>
</feature>
<feature type="compositionally biased region" description="Basic and acidic residues" evidence="3">
    <location>
        <begin position="598"/>
        <end position="620"/>
    </location>
</feature>
<dbReference type="PIRSF" id="PIRSF037475">
    <property type="entry name" value="BLOC-2_complex_Hps5"/>
    <property type="match status" value="1"/>
</dbReference>
<evidence type="ECO:0000256" key="1">
    <source>
        <dbReference type="ARBA" id="ARBA00010697"/>
    </source>
</evidence>
<dbReference type="InterPro" id="IPR015943">
    <property type="entry name" value="WD40/YVTN_repeat-like_dom_sf"/>
</dbReference>
<evidence type="ECO:0000256" key="2">
    <source>
        <dbReference type="PIRNR" id="PIRNR037475"/>
    </source>
</evidence>
<sequence>MPLLPVVPENHSHVLAEFDCLDPLLSALRLDSGRLKCTCLAVSRKWLALGTSSGGLHLIQREGWKQRLILTHKEGSITQVACCPQDEDFVAVATSQGLVVVWELQLERRGRPERVSMSWEHRGQTITALCWDTSALRVFAGDSGGKVSFLRAGSSKLGKGSAFVIFPVQTVTTVDSKVVQLGYQDGRLLVSSLSRCYLCDTEKEKFWRVGNKERDGEYGACFFPHNKGLLVGQPPLLFCARPGSRIWEAGFNGEVLSTHQFKQLLACPPLPLITYRNEPYYNPMQKSPQSIAFPKLLYLGDQNLLTWTHSAIYIFTPQNGQVLLWTEVKDLVDVAVYRSELFCLHGSGHLSHLCLLSAERCVERLLRRESWPLAAAVCCMFQHTITTSRARKSIPIDRLEHLRSQLSVTTHLDLIGQLEEVISKVEPLDSASSSRRSSISSHESFNVLDCGIYRVISRRGSQSDEETGSLIAHSISEEERLKDFSFVQEEDQVDKYLKRVLFLSVSSFVKKTTEKINSELWQRPEFREIDTHKTNLYCKQIHLQDPLVLLDPVRLEETLLEWLPVLELILGPAEPGLASQQEESSCSSGEPAEGATQENKEESLDNVEKLDQCDSTEKAPEVSCGIPPEPVRVVSPKPVPSDLMADLTHLATLYTELSCFRKHVDEKAMGCTTFLRRYFFLLDQDRMRRMCLLCYQEQPQVQHSFIEAMLGQKVFMSSKVVEVIQRADMLRSLRSLKELQPWNAPLLLAHLHRLYEKHGEAAVRSFSQFYPTITPADVMIMAQQSHFLAYLDNLVQSQTEEHRLLFLQSLLEPESLRQDWLELALTCDAPQHCDTLTPDGQPRWHSHCFSWGYGRLLSLLIRLPADLSSKQKMAESCRSHGYWTGYLYLCRELQRRTEAFCTICQLDDISLLEEPEGVEPQTLDEWKLLIHMSQQCSSLGDSEQVAGVNGSSRSNGSADCGGKVTPENLTLMLARTAGPDRALAILEECVMQLDLSPHSKLVCELLRVTEKRQRAMIQTMLERCDRFLWSQHA</sequence>
<feature type="domain" description="HPS5-like beta-propeller" evidence="4">
    <location>
        <begin position="15"/>
        <end position="345"/>
    </location>
</feature>
<dbReference type="InterPro" id="IPR056499">
    <property type="entry name" value="Beta-prop_HPS5-like"/>
</dbReference>
<gene>
    <name evidence="6" type="primary">HPS5</name>
</gene>
<comment type="subcellular location">
    <subcellularLocation>
        <location evidence="2">Cytoplasm</location>
        <location evidence="2">Cytosol</location>
    </subcellularLocation>
</comment>
<dbReference type="GO" id="GO:0048066">
    <property type="term" value="P:developmental pigmentation"/>
    <property type="evidence" value="ECO:0007669"/>
    <property type="project" value="TreeGrafter"/>
</dbReference>
<name>A0A7N6B337_ANATE</name>
<reference evidence="6" key="2">
    <citation type="submission" date="2025-08" db="UniProtKB">
        <authorList>
            <consortium name="Ensembl"/>
        </authorList>
    </citation>
    <scope>IDENTIFICATION</scope>
</reference>
<dbReference type="InterPro" id="IPR035431">
    <property type="entry name" value="HPS5"/>
</dbReference>
<dbReference type="InterPro" id="IPR001680">
    <property type="entry name" value="WD40_rpt"/>
</dbReference>
<dbReference type="InterPro" id="IPR036322">
    <property type="entry name" value="WD40_repeat_dom_sf"/>
</dbReference>
<dbReference type="Ensembl" id="ENSATET00000037897.2">
    <property type="protein sequence ID" value="ENSATEP00000056440.1"/>
    <property type="gene ID" value="ENSATEG00000011137.3"/>
</dbReference>
<protein>
    <recommendedName>
        <fullName evidence="2">Hermansky-Pudlak syndrome 5 protein homolog</fullName>
    </recommendedName>
</protein>
<feature type="domain" description="HPS5 TPR" evidence="5">
    <location>
        <begin position="632"/>
        <end position="1004"/>
    </location>
</feature>
<accession>A0A7N6B337</accession>
<dbReference type="PANTHER" id="PTHR23287:SF18">
    <property type="entry name" value="BLOC-2 COMPLEX MEMBER HPS5"/>
    <property type="match status" value="1"/>
</dbReference>
<comment type="subunit">
    <text evidence="2">Component of the biogenesis of lysosome-related organelles complex-2 (or BLOC2) composed of HPS3, HPS5 and HPS6.</text>
</comment>
<keyword evidence="2" id="KW-0963">Cytoplasm</keyword>
<reference evidence="6" key="1">
    <citation type="submission" date="2021-04" db="EMBL/GenBank/DDBJ databases">
        <authorList>
            <consortium name="Wellcome Sanger Institute Data Sharing"/>
        </authorList>
    </citation>
    <scope>NUCLEOTIDE SEQUENCE [LARGE SCALE GENOMIC DNA]</scope>
</reference>